<comment type="caution">
    <text evidence="2">The sequence shown here is derived from an EMBL/GenBank/DDBJ whole genome shotgun (WGS) entry which is preliminary data.</text>
</comment>
<keyword evidence="3" id="KW-1185">Reference proteome</keyword>
<dbReference type="GO" id="GO:0008168">
    <property type="term" value="F:methyltransferase activity"/>
    <property type="evidence" value="ECO:0007669"/>
    <property type="project" value="UniProtKB-KW"/>
</dbReference>
<gene>
    <name evidence="2" type="ORF">LNKW23_12500</name>
</gene>
<proteinExistence type="predicted"/>
<accession>A0ABQ6LFC1</accession>
<reference evidence="2 3" key="1">
    <citation type="submission" date="2023-04" db="EMBL/GenBank/DDBJ databases">
        <title>Marinoamorphus aggregata gen. nov., sp. Nov., isolate from tissue of brittle star Ophioplocus japonicus.</title>
        <authorList>
            <person name="Kawano K."/>
            <person name="Sawayama S."/>
            <person name="Nakagawa S."/>
        </authorList>
    </citation>
    <scope>NUCLEOTIDE SEQUENCE [LARGE SCALE GENOMIC DNA]</scope>
    <source>
        <strain evidence="2 3">NKW23</strain>
    </source>
</reference>
<dbReference type="CDD" id="cd19916">
    <property type="entry name" value="OphMA_like"/>
    <property type="match status" value="1"/>
</dbReference>
<dbReference type="EMBL" id="BSYI01000007">
    <property type="protein sequence ID" value="GMG82037.1"/>
    <property type="molecule type" value="Genomic_DNA"/>
</dbReference>
<protein>
    <submittedName>
        <fullName evidence="2">SAM-dependent methyltransferase</fullName>
    </submittedName>
</protein>
<organism evidence="2 3">
    <name type="scientific">Paralimibaculum aggregatum</name>
    <dbReference type="NCBI Taxonomy" id="3036245"/>
    <lineage>
        <taxon>Bacteria</taxon>
        <taxon>Pseudomonadati</taxon>
        <taxon>Pseudomonadota</taxon>
        <taxon>Alphaproteobacteria</taxon>
        <taxon>Rhodobacterales</taxon>
        <taxon>Paracoccaceae</taxon>
        <taxon>Paralimibaculum</taxon>
    </lineage>
</organism>
<keyword evidence="2" id="KW-0808">Transferase</keyword>
<dbReference type="InterPro" id="IPR014777">
    <property type="entry name" value="4pyrrole_Mease_sub1"/>
</dbReference>
<name>A0ABQ6LFC1_9RHOB</name>
<keyword evidence="2" id="KW-0489">Methyltransferase</keyword>
<dbReference type="RefSeq" id="WP_285670782.1">
    <property type="nucleotide sequence ID" value="NZ_BSYI01000007.1"/>
</dbReference>
<evidence type="ECO:0000313" key="3">
    <source>
        <dbReference type="Proteomes" id="UP001239909"/>
    </source>
</evidence>
<dbReference type="Proteomes" id="UP001239909">
    <property type="component" value="Unassembled WGS sequence"/>
</dbReference>
<dbReference type="Gene3D" id="3.40.1010.10">
    <property type="entry name" value="Cobalt-precorrin-4 Transmethylase, Domain 1"/>
    <property type="match status" value="1"/>
</dbReference>
<sequence length="267" mass="28963">MPDIHVIGLGIRIGDHATREAERALAASTEVLFVDTGPATRAWLERLCPKVTPLFATSYREDRARRAGYHHMAARVLGAALDHPPVSFAIQGHPFVGVLASGLILRGAAALGLEVAAQPGISAMDCILAELGLDPLLGGLQSYEATDMLLRRRPLQADVPALIWQVGVVESCLHSTRPSRPERFQRLRDHLLAFYPPEHPVTAVFASPHPFVPTERWSFPLGTLAAQAPRLHAGITLHLPAAGVRPIADPALLARLEDPEHLARITR</sequence>
<dbReference type="Pfam" id="PF00590">
    <property type="entry name" value="TP_methylase"/>
    <property type="match status" value="1"/>
</dbReference>
<dbReference type="GO" id="GO:0032259">
    <property type="term" value="P:methylation"/>
    <property type="evidence" value="ECO:0007669"/>
    <property type="project" value="UniProtKB-KW"/>
</dbReference>
<dbReference type="InterPro" id="IPR000878">
    <property type="entry name" value="4pyrrol_Mease"/>
</dbReference>
<feature type="domain" description="Tetrapyrrole methylase" evidence="1">
    <location>
        <begin position="4"/>
        <end position="204"/>
    </location>
</feature>
<evidence type="ECO:0000259" key="1">
    <source>
        <dbReference type="Pfam" id="PF00590"/>
    </source>
</evidence>
<evidence type="ECO:0000313" key="2">
    <source>
        <dbReference type="EMBL" id="GMG82037.1"/>
    </source>
</evidence>
<dbReference type="InterPro" id="IPR035996">
    <property type="entry name" value="4pyrrol_Methylase_sf"/>
</dbReference>
<dbReference type="SUPFAM" id="SSF53790">
    <property type="entry name" value="Tetrapyrrole methylase"/>
    <property type="match status" value="1"/>
</dbReference>